<dbReference type="OrthoDB" id="784140at2759"/>
<feature type="compositionally biased region" description="Polar residues" evidence="7">
    <location>
        <begin position="49"/>
        <end position="65"/>
    </location>
</feature>
<evidence type="ECO:0000256" key="1">
    <source>
        <dbReference type="ARBA" id="ARBA00004141"/>
    </source>
</evidence>
<keyword evidence="9" id="KW-1185">Reference proteome</keyword>
<dbReference type="RefSeq" id="XP_055888909.1">
    <property type="nucleotide sequence ID" value="XM_056032934.1"/>
</dbReference>
<feature type="transmembrane region" description="Helical" evidence="8">
    <location>
        <begin position="144"/>
        <end position="164"/>
    </location>
</feature>
<sequence>MAVFGVQVVFSLVMFTFLHKMAPYYSLGRWIMSKRLYRYLHPTNEELKQLSSGNVPGKSNTNQSGKNKRRKNFTNPSSDESFTVPRNIPLELDQAPVEDIDLVSLQYYSEYVWLMDFSFCALIVYVLTEIYYIISPHRIEFNLSVLWCLLVVAFCVRILASQAWLYMRTEEGGERVLLFTFTFFFLVFAMGVLVVGDNIIEFGIEKGYQNFSLSAVEFLEKQGNTSHGPLSFLTFKSVLALLGMLVGGLLTFPGLRLSKLHQDTVKYTRDRKMVNMIVQINYLLPLVLMLLWVKPVGRDLLCGKAIKFGKALLYEDQFDGFRLHLLLLMCGLRFLLMPLFLQSHLNLAYEKVENMKKESGRITNIELQKMVARVFYYLCVVAIQYVVPVLLIMFLTFLLKTLGGLSWASLFGETAVDFFTPAPKPHMSFPKINAEGTVGSIMESAAQLTGALGDIKGIFSPVWYRGIITYFLWWVLTVWFTSTSLGIMYYSQSS</sequence>
<feature type="transmembrane region" description="Helical" evidence="8">
    <location>
        <begin position="176"/>
        <end position="196"/>
    </location>
</feature>
<feature type="transmembrane region" description="Helical" evidence="8">
    <location>
        <begin position="471"/>
        <end position="490"/>
    </location>
</feature>
<evidence type="ECO:0000256" key="4">
    <source>
        <dbReference type="ARBA" id="ARBA00022989"/>
    </source>
</evidence>
<dbReference type="RefSeq" id="XP_055888911.1">
    <property type="nucleotide sequence ID" value="XM_056032936.1"/>
</dbReference>
<evidence type="ECO:0000313" key="11">
    <source>
        <dbReference type="RefSeq" id="XP_055888911.1"/>
    </source>
</evidence>
<protein>
    <submittedName>
        <fullName evidence="10 11">Transmembrane protein 161B-like</fullName>
    </submittedName>
</protein>
<comment type="similarity">
    <text evidence="2">Belongs to the TMEM161 family.</text>
</comment>
<dbReference type="InterPro" id="IPR019395">
    <property type="entry name" value="Transmembrane_161A/B"/>
</dbReference>
<organism evidence="9 13">
    <name type="scientific">Biomphalaria glabrata</name>
    <name type="common">Bloodfluke planorb</name>
    <name type="synonym">Freshwater snail</name>
    <dbReference type="NCBI Taxonomy" id="6526"/>
    <lineage>
        <taxon>Eukaryota</taxon>
        <taxon>Metazoa</taxon>
        <taxon>Spiralia</taxon>
        <taxon>Lophotrochozoa</taxon>
        <taxon>Mollusca</taxon>
        <taxon>Gastropoda</taxon>
        <taxon>Heterobranchia</taxon>
        <taxon>Euthyneura</taxon>
        <taxon>Panpulmonata</taxon>
        <taxon>Hygrophila</taxon>
        <taxon>Lymnaeoidea</taxon>
        <taxon>Planorbidae</taxon>
        <taxon>Biomphalaria</taxon>
    </lineage>
</organism>
<dbReference type="OMA" id="RFALMPI"/>
<keyword evidence="5 8" id="KW-0472">Membrane</keyword>
<evidence type="ECO:0000256" key="2">
    <source>
        <dbReference type="ARBA" id="ARBA00009706"/>
    </source>
</evidence>
<evidence type="ECO:0000256" key="6">
    <source>
        <dbReference type="ARBA" id="ARBA00023180"/>
    </source>
</evidence>
<dbReference type="PANTHER" id="PTHR13624:SF6">
    <property type="entry name" value="EMEI"/>
    <property type="match status" value="1"/>
</dbReference>
<evidence type="ECO:0000313" key="12">
    <source>
        <dbReference type="RefSeq" id="XP_055888912.1"/>
    </source>
</evidence>
<gene>
    <name evidence="10 11 12 13" type="primary">LOC106078608</name>
</gene>
<dbReference type="GeneID" id="106078608"/>
<keyword evidence="4 8" id="KW-1133">Transmembrane helix</keyword>
<dbReference type="Proteomes" id="UP001165740">
    <property type="component" value="Chromosome 6"/>
</dbReference>
<evidence type="ECO:0000256" key="3">
    <source>
        <dbReference type="ARBA" id="ARBA00022692"/>
    </source>
</evidence>
<feature type="transmembrane region" description="Helical" evidence="8">
    <location>
        <begin position="273"/>
        <end position="293"/>
    </location>
</feature>
<feature type="region of interest" description="Disordered" evidence="7">
    <location>
        <begin position="48"/>
        <end position="84"/>
    </location>
</feature>
<feature type="transmembrane region" description="Helical" evidence="8">
    <location>
        <begin position="111"/>
        <end position="132"/>
    </location>
</feature>
<keyword evidence="3 8" id="KW-0812">Transmembrane</keyword>
<evidence type="ECO:0000313" key="13">
    <source>
        <dbReference type="RefSeq" id="XP_055888913.1"/>
    </source>
</evidence>
<dbReference type="PANTHER" id="PTHR13624">
    <property type="entry name" value="RE42071P"/>
    <property type="match status" value="1"/>
</dbReference>
<feature type="transmembrane region" description="Helical" evidence="8">
    <location>
        <begin position="321"/>
        <end position="341"/>
    </location>
</feature>
<dbReference type="RefSeq" id="XP_055888913.1">
    <property type="nucleotide sequence ID" value="XM_056032938.1"/>
</dbReference>
<dbReference type="GO" id="GO:0016020">
    <property type="term" value="C:membrane"/>
    <property type="evidence" value="ECO:0007669"/>
    <property type="project" value="UniProtKB-SubCell"/>
</dbReference>
<accession>A0A9W3ANV8</accession>
<feature type="transmembrane region" description="Helical" evidence="8">
    <location>
        <begin position="6"/>
        <end position="27"/>
    </location>
</feature>
<evidence type="ECO:0000256" key="8">
    <source>
        <dbReference type="SAM" id="Phobius"/>
    </source>
</evidence>
<evidence type="ECO:0000256" key="7">
    <source>
        <dbReference type="SAM" id="MobiDB-lite"/>
    </source>
</evidence>
<proteinExistence type="inferred from homology"/>
<dbReference type="RefSeq" id="XP_055888912.1">
    <property type="nucleotide sequence ID" value="XM_056032937.1"/>
</dbReference>
<evidence type="ECO:0000256" key="5">
    <source>
        <dbReference type="ARBA" id="ARBA00023136"/>
    </source>
</evidence>
<feature type="transmembrane region" description="Helical" evidence="8">
    <location>
        <begin position="374"/>
        <end position="399"/>
    </location>
</feature>
<name>A0A9W3ANV8_BIOGL</name>
<comment type="subcellular location">
    <subcellularLocation>
        <location evidence="1">Membrane</location>
        <topology evidence="1">Multi-pass membrane protein</topology>
    </subcellularLocation>
</comment>
<feature type="transmembrane region" description="Helical" evidence="8">
    <location>
        <begin position="230"/>
        <end position="252"/>
    </location>
</feature>
<dbReference type="Pfam" id="PF10268">
    <property type="entry name" value="Tmemb_161AB"/>
    <property type="match status" value="1"/>
</dbReference>
<dbReference type="AlphaFoldDB" id="A0A9W3ANV8"/>
<keyword evidence="6" id="KW-0325">Glycoprotein</keyword>
<evidence type="ECO:0000313" key="10">
    <source>
        <dbReference type="RefSeq" id="XP_055888909.1"/>
    </source>
</evidence>
<evidence type="ECO:0000313" key="9">
    <source>
        <dbReference type="Proteomes" id="UP001165740"/>
    </source>
</evidence>
<reference evidence="10 11" key="1">
    <citation type="submission" date="2025-04" db="UniProtKB">
        <authorList>
            <consortium name="RefSeq"/>
        </authorList>
    </citation>
    <scope>IDENTIFICATION</scope>
</reference>